<evidence type="ECO:0000313" key="3">
    <source>
        <dbReference type="EMBL" id="TYO76628.1"/>
    </source>
</evidence>
<feature type="compositionally biased region" description="Basic and acidic residues" evidence="1">
    <location>
        <begin position="19"/>
        <end position="28"/>
    </location>
</feature>
<accession>A0A4D6GRJ3</accession>
<dbReference type="InterPro" id="IPR055770">
    <property type="entry name" value="DUF7346"/>
</dbReference>
<protein>
    <submittedName>
        <fullName evidence="2">HTH domain protein</fullName>
    </submittedName>
</protein>
<reference evidence="2" key="3">
    <citation type="journal article" name="MicrobiologyOpen">
        <title>Whole-genome comparison between the type strain of Halobacterium salinarum (DSM 3754(T)) and the laboratory strains R1 and NRC-1.</title>
        <authorList>
            <person name="Pfeiffer F."/>
            <person name="Losensky G."/>
            <person name="Marchfelder A."/>
            <person name="Habermann B."/>
            <person name="Dyall-Smith M."/>
        </authorList>
    </citation>
    <scope>NUCLEOTIDE SEQUENCE</scope>
    <source>
        <strain evidence="2">91-R6</strain>
    </source>
</reference>
<reference evidence="2 4" key="1">
    <citation type="journal article" date="2019" name="Microbiol. Resour. Announc.">
        <title>The Genome Sequence of the Halobacterium salinarum Type Strain Is Closely Related to That of Laboratory Strains NRC-1 and R1.</title>
        <authorList>
            <person name="Pfeiffer F."/>
            <person name="Marchfelder A."/>
            <person name="Habermann B."/>
            <person name="Dyall-Smith M.L."/>
        </authorList>
    </citation>
    <scope>NUCLEOTIDE SEQUENCE [LARGE SCALE GENOMIC DNA]</scope>
    <source>
        <strain evidence="2">91-R6</strain>
        <strain evidence="4">ATCC 33171 / DSM 3754 / JCM 8978 / NBRC 102687 / NCIMB 764 / 91-R6</strain>
    </source>
</reference>
<dbReference type="Proteomes" id="UP000296216">
    <property type="component" value="Chromosome"/>
</dbReference>
<reference evidence="3 5" key="2">
    <citation type="submission" date="2019-07" db="EMBL/GenBank/DDBJ databases">
        <title>Genomic Encyclopedia of Archaeal and Bacterial Type Strains, Phase II (KMG-II): from individual species to whole genera.</title>
        <authorList>
            <person name="Goeker M."/>
        </authorList>
    </citation>
    <scope>NUCLEOTIDE SEQUENCE [LARGE SCALE GENOMIC DNA]</scope>
    <source>
        <strain evidence="3 5">DSM 3754</strain>
    </source>
</reference>
<sequence>MQTVRDTDGRRWIRIADHGEQSRVRDPTTGEETTVPSETLTPTSDDAVFEALADRVPDAGRRVAKACHADWQLGLLVALADDGPRPVRKLLAAAGVCESDFLGATTELRAAGVLAETTVAGQRAYELTAAGREGIGALRHAE</sequence>
<evidence type="ECO:0000313" key="2">
    <source>
        <dbReference type="EMBL" id="QCC44324.1"/>
    </source>
</evidence>
<organism evidence="2 4">
    <name type="scientific">Halobacterium salinarum (strain ATCC 33171 / DSM 3754 / JCM 8978 / NBRC 102687 / NCIMB 764 / 91-R6)</name>
    <dbReference type="NCBI Taxonomy" id="2597657"/>
    <lineage>
        <taxon>Archaea</taxon>
        <taxon>Methanobacteriati</taxon>
        <taxon>Methanobacteriota</taxon>
        <taxon>Stenosarchaea group</taxon>
        <taxon>Halobacteria</taxon>
        <taxon>Halobacteriales</taxon>
        <taxon>Halobacteriaceae</taxon>
        <taxon>Halobacterium</taxon>
    </lineage>
</organism>
<dbReference type="EMBL" id="VRYN01000002">
    <property type="protein sequence ID" value="TYO76628.1"/>
    <property type="molecule type" value="Genomic_DNA"/>
</dbReference>
<gene>
    <name evidence="3" type="ORF">APQ99_01269</name>
    <name evidence="2" type="ORF">HBSAL_02985</name>
</gene>
<dbReference type="Pfam" id="PF24037">
    <property type="entry name" value="DUF7346"/>
    <property type="match status" value="1"/>
</dbReference>
<dbReference type="RefSeq" id="WP_012289168.1">
    <property type="nucleotide sequence ID" value="NZ_VRYN01000002.1"/>
</dbReference>
<name>A0A4D6GRJ3_HALS9</name>
<dbReference type="AlphaFoldDB" id="A0A4D6GRJ3"/>
<feature type="compositionally biased region" description="Polar residues" evidence="1">
    <location>
        <begin position="30"/>
        <end position="44"/>
    </location>
</feature>
<dbReference type="EMBL" id="CP038631">
    <property type="protein sequence ID" value="QCC44324.1"/>
    <property type="molecule type" value="Genomic_DNA"/>
</dbReference>
<dbReference type="GeneID" id="68693419"/>
<proteinExistence type="predicted"/>
<dbReference type="Proteomes" id="UP000323075">
    <property type="component" value="Unassembled WGS sequence"/>
</dbReference>
<evidence type="ECO:0000313" key="5">
    <source>
        <dbReference type="Proteomes" id="UP000323075"/>
    </source>
</evidence>
<evidence type="ECO:0000313" key="4">
    <source>
        <dbReference type="Proteomes" id="UP000296216"/>
    </source>
</evidence>
<evidence type="ECO:0000256" key="1">
    <source>
        <dbReference type="SAM" id="MobiDB-lite"/>
    </source>
</evidence>
<feature type="region of interest" description="Disordered" evidence="1">
    <location>
        <begin position="19"/>
        <end position="44"/>
    </location>
</feature>